<proteinExistence type="predicted"/>
<dbReference type="SUPFAM" id="SSF46785">
    <property type="entry name" value="Winged helix' DNA-binding domain"/>
    <property type="match status" value="1"/>
</dbReference>
<evidence type="ECO:0000313" key="4">
    <source>
        <dbReference type="Proteomes" id="UP000248333"/>
    </source>
</evidence>
<dbReference type="InterPro" id="IPR036388">
    <property type="entry name" value="WH-like_DNA-bd_sf"/>
</dbReference>
<gene>
    <name evidence="3" type="ORF">C7C45_19825</name>
</gene>
<dbReference type="InterPro" id="IPR005149">
    <property type="entry name" value="Tscrpt_reg_PadR_N"/>
</dbReference>
<feature type="domain" description="Transcription regulator PadR C-terminal" evidence="2">
    <location>
        <begin position="90"/>
        <end position="173"/>
    </location>
</feature>
<comment type="caution">
    <text evidence="3">The sequence shown here is derived from an EMBL/GenBank/DDBJ whole genome shotgun (WGS) entry which is preliminary data.</text>
</comment>
<dbReference type="OrthoDB" id="3186544at2"/>
<dbReference type="Pfam" id="PF10400">
    <property type="entry name" value="Vir_act_alpha_C"/>
    <property type="match status" value="1"/>
</dbReference>
<dbReference type="RefSeq" id="WP_110565184.1">
    <property type="nucleotide sequence ID" value="NZ_PYBV01000025.1"/>
</dbReference>
<reference evidence="3 4" key="1">
    <citation type="submission" date="2018-03" db="EMBL/GenBank/DDBJ databases">
        <title>Bioinformatic expansion and discovery of thiopeptide antibiotics.</title>
        <authorList>
            <person name="Schwalen C.J."/>
            <person name="Hudson G.A."/>
            <person name="Mitchell D.A."/>
        </authorList>
    </citation>
    <scope>NUCLEOTIDE SEQUENCE [LARGE SCALE GENOMIC DNA]</scope>
    <source>
        <strain evidence="3 4">NRRL 8041</strain>
    </source>
</reference>
<evidence type="ECO:0000313" key="3">
    <source>
        <dbReference type="EMBL" id="PYC67887.1"/>
    </source>
</evidence>
<dbReference type="Proteomes" id="UP000248333">
    <property type="component" value="Unassembled WGS sequence"/>
</dbReference>
<dbReference type="Pfam" id="PF03551">
    <property type="entry name" value="PadR"/>
    <property type="match status" value="1"/>
</dbReference>
<organism evidence="3 4">
    <name type="scientific">Micromonospora arborensis</name>
    <dbReference type="NCBI Taxonomy" id="2116518"/>
    <lineage>
        <taxon>Bacteria</taxon>
        <taxon>Bacillati</taxon>
        <taxon>Actinomycetota</taxon>
        <taxon>Actinomycetes</taxon>
        <taxon>Micromonosporales</taxon>
        <taxon>Micromonosporaceae</taxon>
        <taxon>Micromonospora</taxon>
    </lineage>
</organism>
<accession>A0A318NJU8</accession>
<dbReference type="PANTHER" id="PTHR43252">
    <property type="entry name" value="TRANSCRIPTIONAL REGULATOR YQJI"/>
    <property type="match status" value="1"/>
</dbReference>
<evidence type="ECO:0000259" key="1">
    <source>
        <dbReference type="Pfam" id="PF03551"/>
    </source>
</evidence>
<feature type="domain" description="Transcription regulator PadR N-terminal" evidence="1">
    <location>
        <begin position="7"/>
        <end position="78"/>
    </location>
</feature>
<protein>
    <submittedName>
        <fullName evidence="3">PadR family transcriptional regulator</fullName>
    </submittedName>
</protein>
<name>A0A318NJU8_9ACTN</name>
<dbReference type="Gene3D" id="1.10.10.10">
    <property type="entry name" value="Winged helix-like DNA-binding domain superfamily/Winged helix DNA-binding domain"/>
    <property type="match status" value="1"/>
</dbReference>
<sequence length="179" mass="19978">MSLRHALLGLLDDGPASGYDLTARFEKSLHKYVWTARQSHVYPELNRMADDDLIAVGEQGARGRRTYTITDLGRAELRAWLLAPASARAVRDEQVLRMSLLSTLTTDEARQLVRGYLADAETGHAELIDIAAAADAEAHPRGRLRFGRLAIEYGIRSYQTQQEWARWALEQLEASATGD</sequence>
<keyword evidence="4" id="KW-1185">Reference proteome</keyword>
<dbReference type="PANTHER" id="PTHR43252:SF6">
    <property type="entry name" value="NEGATIVE TRANSCRIPTION REGULATOR PADR"/>
    <property type="match status" value="1"/>
</dbReference>
<evidence type="ECO:0000259" key="2">
    <source>
        <dbReference type="Pfam" id="PF10400"/>
    </source>
</evidence>
<dbReference type="EMBL" id="PYBV01000025">
    <property type="protein sequence ID" value="PYC67887.1"/>
    <property type="molecule type" value="Genomic_DNA"/>
</dbReference>
<dbReference type="InterPro" id="IPR036390">
    <property type="entry name" value="WH_DNA-bd_sf"/>
</dbReference>
<dbReference type="InterPro" id="IPR018309">
    <property type="entry name" value="Tscrpt_reg_PadR_C"/>
</dbReference>
<dbReference type="AlphaFoldDB" id="A0A318NJU8"/>
<dbReference type="Gene3D" id="6.10.140.190">
    <property type="match status" value="1"/>
</dbReference>